<gene>
    <name evidence="5" type="ORF">H6H03_37705</name>
</gene>
<name>A0ABR8KL36_9NOSO</name>
<dbReference type="InterPro" id="IPR050204">
    <property type="entry name" value="AraC_XylS_family_regulators"/>
</dbReference>
<dbReference type="Pfam" id="PF12833">
    <property type="entry name" value="HTH_18"/>
    <property type="match status" value="1"/>
</dbReference>
<keyword evidence="3" id="KW-0804">Transcription</keyword>
<dbReference type="SMART" id="SM00342">
    <property type="entry name" value="HTH_ARAC"/>
    <property type="match status" value="1"/>
</dbReference>
<evidence type="ECO:0000256" key="2">
    <source>
        <dbReference type="ARBA" id="ARBA00023125"/>
    </source>
</evidence>
<dbReference type="Proteomes" id="UP000637383">
    <property type="component" value="Unassembled WGS sequence"/>
</dbReference>
<evidence type="ECO:0000259" key="4">
    <source>
        <dbReference type="PROSITE" id="PS01124"/>
    </source>
</evidence>
<comment type="caution">
    <text evidence="5">The sequence shown here is derived from an EMBL/GenBank/DDBJ whole genome shotgun (WGS) entry which is preliminary data.</text>
</comment>
<proteinExistence type="predicted"/>
<dbReference type="RefSeq" id="WP_190960026.1">
    <property type="nucleotide sequence ID" value="NZ_JACJTU010000091.1"/>
</dbReference>
<dbReference type="InterPro" id="IPR020449">
    <property type="entry name" value="Tscrpt_reg_AraC-type_HTH"/>
</dbReference>
<evidence type="ECO:0000256" key="1">
    <source>
        <dbReference type="ARBA" id="ARBA00023015"/>
    </source>
</evidence>
<dbReference type="EMBL" id="JACJTU010000091">
    <property type="protein sequence ID" value="MBD2739529.1"/>
    <property type="molecule type" value="Genomic_DNA"/>
</dbReference>
<organism evidence="5 6">
    <name type="scientific">Nostoc paludosum FACHB-159</name>
    <dbReference type="NCBI Taxonomy" id="2692908"/>
    <lineage>
        <taxon>Bacteria</taxon>
        <taxon>Bacillati</taxon>
        <taxon>Cyanobacteriota</taxon>
        <taxon>Cyanophyceae</taxon>
        <taxon>Nostocales</taxon>
        <taxon>Nostocaceae</taxon>
        <taxon>Nostoc</taxon>
    </lineage>
</organism>
<dbReference type="Gene3D" id="1.10.10.60">
    <property type="entry name" value="Homeodomain-like"/>
    <property type="match status" value="2"/>
</dbReference>
<protein>
    <submittedName>
        <fullName evidence="5">Helix-turn-helix transcriptional regulator</fullName>
    </submittedName>
</protein>
<keyword evidence="6" id="KW-1185">Reference proteome</keyword>
<dbReference type="InterPro" id="IPR018062">
    <property type="entry name" value="HTH_AraC-typ_CS"/>
</dbReference>
<dbReference type="PANTHER" id="PTHR46796:SF6">
    <property type="entry name" value="ARAC SUBFAMILY"/>
    <property type="match status" value="1"/>
</dbReference>
<dbReference type="SUPFAM" id="SSF46689">
    <property type="entry name" value="Homeodomain-like"/>
    <property type="match status" value="2"/>
</dbReference>
<dbReference type="PANTHER" id="PTHR46796">
    <property type="entry name" value="HTH-TYPE TRANSCRIPTIONAL ACTIVATOR RHAS-RELATED"/>
    <property type="match status" value="1"/>
</dbReference>
<evidence type="ECO:0000313" key="6">
    <source>
        <dbReference type="Proteomes" id="UP000637383"/>
    </source>
</evidence>
<accession>A0ABR8KL36</accession>
<evidence type="ECO:0000256" key="3">
    <source>
        <dbReference type="ARBA" id="ARBA00023163"/>
    </source>
</evidence>
<sequence length="300" mass="34219">MISHKNNLIADLTQQESSRQVIPGVPLLSSEYAQWSSIFFTHYHHFTHESPHHQWAQHLIGITGSGSLIKAEHRLEGQFSKHCYGNGEILIIPAGASFWSFWQQQAEFFLLGISPQFLKQIGQEFVKSDCLELLPKVALIDPLIHQIALALKSDITAGHPIGYLFGESLATTLAARLLQHHTAGKFQFHFDVKGLPKYRLKQALDYIESHLDQSFTLAQLADLLDMSQYHFCRQFKQSMGIAPHQYLTQRRIEQAKQLLWESQLSITEIALQIGFATPSAFTRLFRQLTGVTPRAYRNQR</sequence>
<dbReference type="PROSITE" id="PS00041">
    <property type="entry name" value="HTH_ARAC_FAMILY_1"/>
    <property type="match status" value="1"/>
</dbReference>
<dbReference type="InterPro" id="IPR018060">
    <property type="entry name" value="HTH_AraC"/>
</dbReference>
<dbReference type="PRINTS" id="PR00032">
    <property type="entry name" value="HTHARAC"/>
</dbReference>
<dbReference type="PROSITE" id="PS01124">
    <property type="entry name" value="HTH_ARAC_FAMILY_2"/>
    <property type="match status" value="1"/>
</dbReference>
<evidence type="ECO:0000313" key="5">
    <source>
        <dbReference type="EMBL" id="MBD2739529.1"/>
    </source>
</evidence>
<keyword evidence="1" id="KW-0805">Transcription regulation</keyword>
<feature type="domain" description="HTH araC/xylS-type" evidence="4">
    <location>
        <begin position="201"/>
        <end position="299"/>
    </location>
</feature>
<dbReference type="InterPro" id="IPR009057">
    <property type="entry name" value="Homeodomain-like_sf"/>
</dbReference>
<reference evidence="5 6" key="1">
    <citation type="journal article" date="2020" name="ISME J.">
        <title>Comparative genomics reveals insights into cyanobacterial evolution and habitat adaptation.</title>
        <authorList>
            <person name="Chen M.Y."/>
            <person name="Teng W.K."/>
            <person name="Zhao L."/>
            <person name="Hu C.X."/>
            <person name="Zhou Y.K."/>
            <person name="Han B.P."/>
            <person name="Song L.R."/>
            <person name="Shu W.S."/>
        </authorList>
    </citation>
    <scope>NUCLEOTIDE SEQUENCE [LARGE SCALE GENOMIC DNA]</scope>
    <source>
        <strain evidence="5 6">FACHB-159</strain>
    </source>
</reference>
<keyword evidence="2" id="KW-0238">DNA-binding</keyword>